<dbReference type="Gene3D" id="3.30.565.10">
    <property type="entry name" value="Histidine kinase-like ATPase, C-terminal domain"/>
    <property type="match status" value="1"/>
</dbReference>
<dbReference type="InterPro" id="IPR003594">
    <property type="entry name" value="HATPase_dom"/>
</dbReference>
<keyword evidence="7 14" id="KW-0418">Kinase</keyword>
<dbReference type="SUPFAM" id="SSF158472">
    <property type="entry name" value="HAMP domain-like"/>
    <property type="match status" value="1"/>
</dbReference>
<feature type="domain" description="Histidine kinase" evidence="12">
    <location>
        <begin position="239"/>
        <end position="449"/>
    </location>
</feature>
<comment type="catalytic activity">
    <reaction evidence="1">
        <text>ATP + protein L-histidine = ADP + protein N-phospho-L-histidine.</text>
        <dbReference type="EC" id="2.7.13.3"/>
    </reaction>
</comment>
<dbReference type="InterPro" id="IPR004358">
    <property type="entry name" value="Sig_transdc_His_kin-like_C"/>
</dbReference>
<keyword evidence="4" id="KW-0597">Phosphoprotein</keyword>
<dbReference type="Pfam" id="PF00512">
    <property type="entry name" value="HisKA"/>
    <property type="match status" value="1"/>
</dbReference>
<dbReference type="InterPro" id="IPR003660">
    <property type="entry name" value="HAMP_dom"/>
</dbReference>
<dbReference type="GO" id="GO:0005886">
    <property type="term" value="C:plasma membrane"/>
    <property type="evidence" value="ECO:0007669"/>
    <property type="project" value="TreeGrafter"/>
</dbReference>
<dbReference type="InterPro" id="IPR036890">
    <property type="entry name" value="HATPase_C_sf"/>
</dbReference>
<dbReference type="CDD" id="cd00075">
    <property type="entry name" value="HATPase"/>
    <property type="match status" value="1"/>
</dbReference>
<evidence type="ECO:0000313" key="15">
    <source>
        <dbReference type="Proteomes" id="UP000198575"/>
    </source>
</evidence>
<dbReference type="Gene3D" id="1.10.287.130">
    <property type="match status" value="1"/>
</dbReference>
<name>A0A1I5AVG7_9GAMM</name>
<dbReference type="SMART" id="SM00304">
    <property type="entry name" value="HAMP"/>
    <property type="match status" value="1"/>
</dbReference>
<dbReference type="SMART" id="SM00387">
    <property type="entry name" value="HATPase_c"/>
    <property type="match status" value="1"/>
</dbReference>
<dbReference type="InterPro" id="IPR003661">
    <property type="entry name" value="HisK_dim/P_dom"/>
</dbReference>
<dbReference type="PRINTS" id="PR00344">
    <property type="entry name" value="BCTRLSENSOR"/>
</dbReference>
<evidence type="ECO:0000256" key="10">
    <source>
        <dbReference type="ARBA" id="ARBA00023136"/>
    </source>
</evidence>
<evidence type="ECO:0000256" key="5">
    <source>
        <dbReference type="ARBA" id="ARBA00022679"/>
    </source>
</evidence>
<dbReference type="STRING" id="578942.SAMN05216289_1444"/>
<evidence type="ECO:0000256" key="11">
    <source>
        <dbReference type="SAM" id="Phobius"/>
    </source>
</evidence>
<evidence type="ECO:0000259" key="12">
    <source>
        <dbReference type="PROSITE" id="PS50109"/>
    </source>
</evidence>
<evidence type="ECO:0000256" key="3">
    <source>
        <dbReference type="ARBA" id="ARBA00012438"/>
    </source>
</evidence>
<dbReference type="AlphaFoldDB" id="A0A1I5AVG7"/>
<evidence type="ECO:0000259" key="13">
    <source>
        <dbReference type="PROSITE" id="PS50885"/>
    </source>
</evidence>
<feature type="transmembrane region" description="Helical" evidence="11">
    <location>
        <begin position="12"/>
        <end position="35"/>
    </location>
</feature>
<reference evidence="14 15" key="1">
    <citation type="submission" date="2016-10" db="EMBL/GenBank/DDBJ databases">
        <authorList>
            <person name="de Groot N.N."/>
        </authorList>
    </citation>
    <scope>NUCLEOTIDE SEQUENCE [LARGE SCALE GENOMIC DNA]</scope>
    <source>
        <strain evidence="14 15">CGMCC 1.7659</strain>
    </source>
</reference>
<evidence type="ECO:0000256" key="7">
    <source>
        <dbReference type="ARBA" id="ARBA00022777"/>
    </source>
</evidence>
<proteinExistence type="predicted"/>
<dbReference type="Proteomes" id="UP000198575">
    <property type="component" value="Unassembled WGS sequence"/>
</dbReference>
<dbReference type="Gene3D" id="6.10.340.10">
    <property type="match status" value="1"/>
</dbReference>
<protein>
    <recommendedName>
        <fullName evidence="3">histidine kinase</fullName>
        <ecNumber evidence="3">2.7.13.3</ecNumber>
    </recommendedName>
</protein>
<evidence type="ECO:0000256" key="4">
    <source>
        <dbReference type="ARBA" id="ARBA00022553"/>
    </source>
</evidence>
<evidence type="ECO:0000256" key="9">
    <source>
        <dbReference type="ARBA" id="ARBA00023012"/>
    </source>
</evidence>
<dbReference type="PANTHER" id="PTHR45436">
    <property type="entry name" value="SENSOR HISTIDINE KINASE YKOH"/>
    <property type="match status" value="1"/>
</dbReference>
<evidence type="ECO:0000313" key="14">
    <source>
        <dbReference type="EMBL" id="SFN66434.1"/>
    </source>
</evidence>
<dbReference type="SUPFAM" id="SSF47384">
    <property type="entry name" value="Homodimeric domain of signal transducing histidine kinase"/>
    <property type="match status" value="1"/>
</dbReference>
<dbReference type="PROSITE" id="PS50109">
    <property type="entry name" value="HIS_KIN"/>
    <property type="match status" value="1"/>
</dbReference>
<gene>
    <name evidence="14" type="ORF">SAMN05216289_1444</name>
</gene>
<evidence type="ECO:0000256" key="1">
    <source>
        <dbReference type="ARBA" id="ARBA00000085"/>
    </source>
</evidence>
<dbReference type="SMART" id="SM00388">
    <property type="entry name" value="HisKA"/>
    <property type="match status" value="1"/>
</dbReference>
<dbReference type="Pfam" id="PF00672">
    <property type="entry name" value="HAMP"/>
    <property type="match status" value="1"/>
</dbReference>
<keyword evidence="9" id="KW-0902">Two-component regulatory system</keyword>
<keyword evidence="15" id="KW-1185">Reference proteome</keyword>
<evidence type="ECO:0000256" key="2">
    <source>
        <dbReference type="ARBA" id="ARBA00004370"/>
    </source>
</evidence>
<keyword evidence="6 11" id="KW-0812">Transmembrane</keyword>
<feature type="domain" description="HAMP" evidence="13">
    <location>
        <begin position="178"/>
        <end position="231"/>
    </location>
</feature>
<dbReference type="CDD" id="cd00082">
    <property type="entry name" value="HisKA"/>
    <property type="match status" value="1"/>
</dbReference>
<dbReference type="EC" id="2.7.13.3" evidence="3"/>
<dbReference type="CDD" id="cd06225">
    <property type="entry name" value="HAMP"/>
    <property type="match status" value="1"/>
</dbReference>
<keyword evidence="8 11" id="KW-1133">Transmembrane helix</keyword>
<organism evidence="14 15">
    <name type="scientific">Dokdonella immobilis</name>
    <dbReference type="NCBI Taxonomy" id="578942"/>
    <lineage>
        <taxon>Bacteria</taxon>
        <taxon>Pseudomonadati</taxon>
        <taxon>Pseudomonadota</taxon>
        <taxon>Gammaproteobacteria</taxon>
        <taxon>Lysobacterales</taxon>
        <taxon>Rhodanobacteraceae</taxon>
        <taxon>Dokdonella</taxon>
    </lineage>
</organism>
<feature type="transmembrane region" description="Helical" evidence="11">
    <location>
        <begin position="157"/>
        <end position="176"/>
    </location>
</feature>
<accession>A0A1I5AVG7</accession>
<keyword evidence="5" id="KW-0808">Transferase</keyword>
<sequence length="454" mass="49672">MRLVFHSSLHRLVLVYGLVLLLAFALVGGVSLWAFDRLLERDIEQAVTLEDQALMEVFRTDGRPGLVQTIAERSRSPNNSEAVYLVIARNGKVLAGHRNELTVKLPRRGGWIRYPSRDAPQSDDVLAYVRALPGGGWLVSGRTTGEQERLRELITRLGAVSLVLLALLTGLLGWLLRRSINRSLTASLDTVDRVAAGHLDERVPERPGNDGFARLGRTLNRMLDRIQELVGGIQSSTDAIAHDLRTPLMRLKARLEAVEASAAGGAAQRSLDAAIAEVDQLVATFNSLLRLARIEATSGPPRETVALDTLLEDAVEFWQALAESKGQRLRSRIMPVNIEGDRDLIFQMISNLLDNAIKYAGQGSEITIELGRVGDEAILTISDQGPGIADDQRERVFDRFVRLEQHRGTAGTGLGLSVVRAIAIRHGADLRLESANPGLRVRLAFAVAGDIKNV</sequence>
<dbReference type="InterPro" id="IPR036097">
    <property type="entry name" value="HisK_dim/P_sf"/>
</dbReference>
<dbReference type="PANTHER" id="PTHR45436:SF8">
    <property type="entry name" value="HISTIDINE KINASE"/>
    <property type="match status" value="1"/>
</dbReference>
<dbReference type="EMBL" id="FOVF01000044">
    <property type="protein sequence ID" value="SFN66434.1"/>
    <property type="molecule type" value="Genomic_DNA"/>
</dbReference>
<comment type="subcellular location">
    <subcellularLocation>
        <location evidence="2">Membrane</location>
    </subcellularLocation>
</comment>
<dbReference type="InterPro" id="IPR005467">
    <property type="entry name" value="His_kinase_dom"/>
</dbReference>
<evidence type="ECO:0000256" key="8">
    <source>
        <dbReference type="ARBA" id="ARBA00022989"/>
    </source>
</evidence>
<dbReference type="GO" id="GO:0000155">
    <property type="term" value="F:phosphorelay sensor kinase activity"/>
    <property type="evidence" value="ECO:0007669"/>
    <property type="project" value="InterPro"/>
</dbReference>
<dbReference type="InterPro" id="IPR050428">
    <property type="entry name" value="TCS_sensor_his_kinase"/>
</dbReference>
<dbReference type="OrthoDB" id="9809766at2"/>
<keyword evidence="10 11" id="KW-0472">Membrane</keyword>
<dbReference type="Pfam" id="PF02518">
    <property type="entry name" value="HATPase_c"/>
    <property type="match status" value="1"/>
</dbReference>
<dbReference type="PROSITE" id="PS50885">
    <property type="entry name" value="HAMP"/>
    <property type="match status" value="1"/>
</dbReference>
<evidence type="ECO:0000256" key="6">
    <source>
        <dbReference type="ARBA" id="ARBA00022692"/>
    </source>
</evidence>
<dbReference type="RefSeq" id="WP_092410770.1">
    <property type="nucleotide sequence ID" value="NZ_FOVF01000044.1"/>
</dbReference>
<dbReference type="SUPFAM" id="SSF55874">
    <property type="entry name" value="ATPase domain of HSP90 chaperone/DNA topoisomerase II/histidine kinase"/>
    <property type="match status" value="1"/>
</dbReference>